<feature type="region of interest" description="Disordered" evidence="1">
    <location>
        <begin position="340"/>
        <end position="366"/>
    </location>
</feature>
<reference evidence="2" key="1">
    <citation type="submission" date="2014-12" db="EMBL/GenBank/DDBJ databases">
        <title>Insight into the proteome of Arion vulgaris.</title>
        <authorList>
            <person name="Aradska J."/>
            <person name="Bulat T."/>
            <person name="Smidak R."/>
            <person name="Sarate P."/>
            <person name="Gangsoo J."/>
            <person name="Sialana F."/>
            <person name="Bilban M."/>
            <person name="Lubec G."/>
        </authorList>
    </citation>
    <scope>NUCLEOTIDE SEQUENCE</scope>
    <source>
        <tissue evidence="2">Skin</tissue>
    </source>
</reference>
<proteinExistence type="predicted"/>
<evidence type="ECO:0000256" key="1">
    <source>
        <dbReference type="SAM" id="MobiDB-lite"/>
    </source>
</evidence>
<dbReference type="EMBL" id="HACG01002229">
    <property type="protein sequence ID" value="CEK49094.1"/>
    <property type="molecule type" value="Transcribed_RNA"/>
</dbReference>
<evidence type="ECO:0000313" key="2">
    <source>
        <dbReference type="EMBL" id="CEK49094.1"/>
    </source>
</evidence>
<feature type="compositionally biased region" description="Polar residues" evidence="1">
    <location>
        <begin position="434"/>
        <end position="444"/>
    </location>
</feature>
<organism evidence="2">
    <name type="scientific">Arion vulgaris</name>
    <dbReference type="NCBI Taxonomy" id="1028688"/>
    <lineage>
        <taxon>Eukaryota</taxon>
        <taxon>Metazoa</taxon>
        <taxon>Spiralia</taxon>
        <taxon>Lophotrochozoa</taxon>
        <taxon>Mollusca</taxon>
        <taxon>Gastropoda</taxon>
        <taxon>Heterobranchia</taxon>
        <taxon>Euthyneura</taxon>
        <taxon>Panpulmonata</taxon>
        <taxon>Eupulmonata</taxon>
        <taxon>Stylommatophora</taxon>
        <taxon>Helicina</taxon>
        <taxon>Arionoidea</taxon>
        <taxon>Arionidae</taxon>
        <taxon>Arion</taxon>
    </lineage>
</organism>
<feature type="region of interest" description="Disordered" evidence="1">
    <location>
        <begin position="1"/>
        <end position="20"/>
    </location>
</feature>
<protein>
    <submittedName>
        <fullName evidence="2">Uncharacterized protein</fullName>
    </submittedName>
</protein>
<dbReference type="AlphaFoldDB" id="A0A0B6XYW6"/>
<feature type="region of interest" description="Disordered" evidence="1">
    <location>
        <begin position="417"/>
        <end position="453"/>
    </location>
</feature>
<sequence>MMMQEHQPLRVSGSKVTPDIQMDSNVTNAVRHLRQDLAAKQTENQKLTDQLNCLVSLIKRSWSGDKHATLHLSNIVGMEPPECLDVNDGRDTYPSLHLYPSPLAKARWEKNWERLTVKLLNREYLSVQQEIREYQQQYIENRQAYMDAVLQDHQQNMSRIPLHHKSDPVGEEMDANLAQYSKIAGSGVGGKFRLVQSAGYHRKLPANDAVEKMEVSLRDLVGENSSSVRFISDQALNEPRILKPSSSSASRRPLSSILTRHLPPNTYNDPGRYTQGNLFALSEMDGIKRPRPVISSTLKNGDNVRSRPRSGRFIYKSYHTEQTTEKPVFITQKNERPLKYETTHPVRSKSNSAKRRGSSADGANKRAANEVKAIPVLLTNVINASSKTVVSTPVTNSPGDDLSSMRNTENFIGDETNEDIESHHDKNDEETDNAETSNEASTKPATIRAKSAFQRRPTFIDEFAQDEQNVKDMQEDFKKTAVSLQKKLGIRDSGIVTYN</sequence>
<name>A0A0B6XYW6_9EUPU</name>
<gene>
    <name evidence="2" type="primary">ORF6383</name>
</gene>
<accession>A0A0B6XYW6</accession>